<dbReference type="Gene3D" id="3.90.226.10">
    <property type="entry name" value="2-enoyl-CoA Hydratase, Chain A, domain 1"/>
    <property type="match status" value="1"/>
</dbReference>
<name>A0ABM6RT67_9FIRM</name>
<dbReference type="InterPro" id="IPR029045">
    <property type="entry name" value="ClpP/crotonase-like_dom_sf"/>
</dbReference>
<dbReference type="InterPro" id="IPR018376">
    <property type="entry name" value="Enoyl-CoA_hyd/isom_CS"/>
</dbReference>
<evidence type="ECO:0000313" key="4">
    <source>
        <dbReference type="EMBL" id="AUW94644.1"/>
    </source>
</evidence>
<evidence type="ECO:0000256" key="1">
    <source>
        <dbReference type="ARBA" id="ARBA00005254"/>
    </source>
</evidence>
<evidence type="ECO:0000313" key="5">
    <source>
        <dbReference type="Proteomes" id="UP000325292"/>
    </source>
</evidence>
<keyword evidence="2" id="KW-0456">Lyase</keyword>
<dbReference type="PROSITE" id="PS00166">
    <property type="entry name" value="ENOYL_COA_HYDRATASE"/>
    <property type="match status" value="1"/>
</dbReference>
<dbReference type="InterPro" id="IPR014748">
    <property type="entry name" value="Enoyl-CoA_hydra_C"/>
</dbReference>
<evidence type="ECO:0000256" key="3">
    <source>
        <dbReference type="RuleBase" id="RU003707"/>
    </source>
</evidence>
<sequence length="254" mass="27089">MNILESREGGIAILQLNRPDVLNALSSALMQDLTDRLAALAHDDAVRVVILTGSPKAFAAGADIAELSHQSAADILRSPLINRFDALRQFPKPVIAAVSGWALGGGLELVMACDMVIAGDNAHFGQPEIKIGVIPGGGGTQRLTQLVGKMRAMEMILTGDPIDADEAYRMGLVNQVVPAEDVLPAAKSLAAKIAKMPPIAVRLAKEAILSAPDLPLEAGLQHERRLFALLFSTDDQREGMQAFLEKRAPHFEGH</sequence>
<protein>
    <submittedName>
        <fullName evidence="4">Enoyl-CoA hydratase</fullName>
    </submittedName>
</protein>
<dbReference type="PANTHER" id="PTHR11941">
    <property type="entry name" value="ENOYL-COA HYDRATASE-RELATED"/>
    <property type="match status" value="1"/>
</dbReference>
<reference evidence="4 5" key="1">
    <citation type="journal article" date="2019" name="Sci. Rep.">
        <title>Sulfobacillus thermotolerans: new insights into resistance and metabolic capacities of acidophilic chemolithotrophs.</title>
        <authorList>
            <person name="Panyushkina A.E."/>
            <person name="Babenko V.V."/>
            <person name="Nikitina A.S."/>
            <person name="Selezneva O.V."/>
            <person name="Tsaplina I.A."/>
            <person name="Letarova M.A."/>
            <person name="Kostryukova E.S."/>
            <person name="Letarov A.V."/>
        </authorList>
    </citation>
    <scope>NUCLEOTIDE SEQUENCE [LARGE SCALE GENOMIC DNA]</scope>
    <source>
        <strain evidence="4 5">Kr1</strain>
    </source>
</reference>
<dbReference type="PANTHER" id="PTHR11941:SF54">
    <property type="entry name" value="ENOYL-COA HYDRATASE, MITOCHONDRIAL"/>
    <property type="match status" value="1"/>
</dbReference>
<dbReference type="InterPro" id="IPR001753">
    <property type="entry name" value="Enoyl-CoA_hydra/iso"/>
</dbReference>
<dbReference type="Gene3D" id="1.10.12.10">
    <property type="entry name" value="Lyase 2-enoyl-coa Hydratase, Chain A, domain 2"/>
    <property type="match status" value="1"/>
</dbReference>
<organism evidence="4 5">
    <name type="scientific">Sulfobacillus thermotolerans</name>
    <dbReference type="NCBI Taxonomy" id="338644"/>
    <lineage>
        <taxon>Bacteria</taxon>
        <taxon>Bacillati</taxon>
        <taxon>Bacillota</taxon>
        <taxon>Clostridia</taxon>
        <taxon>Eubacteriales</taxon>
        <taxon>Clostridiales Family XVII. Incertae Sedis</taxon>
        <taxon>Sulfobacillus</taxon>
    </lineage>
</organism>
<gene>
    <name evidence="4" type="ORF">BXT84_12400</name>
</gene>
<dbReference type="SUPFAM" id="SSF52096">
    <property type="entry name" value="ClpP/crotonase"/>
    <property type="match status" value="1"/>
</dbReference>
<evidence type="ECO:0000256" key="2">
    <source>
        <dbReference type="ARBA" id="ARBA00023239"/>
    </source>
</evidence>
<dbReference type="Pfam" id="PF00378">
    <property type="entry name" value="ECH_1"/>
    <property type="match status" value="1"/>
</dbReference>
<dbReference type="EMBL" id="CP019454">
    <property type="protein sequence ID" value="AUW94644.1"/>
    <property type="molecule type" value="Genomic_DNA"/>
</dbReference>
<accession>A0ABM6RT67</accession>
<dbReference type="CDD" id="cd06558">
    <property type="entry name" value="crotonase-like"/>
    <property type="match status" value="1"/>
</dbReference>
<comment type="similarity">
    <text evidence="1 3">Belongs to the enoyl-CoA hydratase/isomerase family.</text>
</comment>
<proteinExistence type="inferred from homology"/>
<dbReference type="Proteomes" id="UP000325292">
    <property type="component" value="Chromosome"/>
</dbReference>
<keyword evidence="5" id="KW-1185">Reference proteome</keyword>